<dbReference type="InterPro" id="IPR036803">
    <property type="entry name" value="Porphobilinogen_deaminase_C_sf"/>
</dbReference>
<name>A0A1I4TJY2_9FLAO</name>
<dbReference type="SUPFAM" id="SSF54782">
    <property type="entry name" value="Porphobilinogen deaminase (hydroxymethylbilane synthase), C-terminal domain"/>
    <property type="match status" value="1"/>
</dbReference>
<dbReference type="OrthoDB" id="9810298at2"/>
<dbReference type="SUPFAM" id="SSF53850">
    <property type="entry name" value="Periplasmic binding protein-like II"/>
    <property type="match status" value="1"/>
</dbReference>
<comment type="cofactor">
    <cofactor evidence="1">
        <name>dipyrromethane</name>
        <dbReference type="ChEBI" id="CHEBI:60342"/>
    </cofactor>
</comment>
<keyword evidence="13" id="KW-1185">Reference proteome</keyword>
<dbReference type="PANTHER" id="PTHR11557">
    <property type="entry name" value="PORPHOBILINOGEN DEAMINASE"/>
    <property type="match status" value="1"/>
</dbReference>
<dbReference type="STRING" id="684065.SAMN05421738_102234"/>
<evidence type="ECO:0000256" key="3">
    <source>
        <dbReference type="ARBA" id="ARBA00004735"/>
    </source>
</evidence>
<dbReference type="AlphaFoldDB" id="A0A1I4TJY2"/>
<evidence type="ECO:0000256" key="5">
    <source>
        <dbReference type="ARBA" id="ARBA00011245"/>
    </source>
</evidence>
<dbReference type="Gene3D" id="3.40.190.10">
    <property type="entry name" value="Periplasmic binding protein-like II"/>
    <property type="match status" value="2"/>
</dbReference>
<proteinExistence type="inferred from homology"/>
<accession>A0A1I4TJY2</accession>
<evidence type="ECO:0000259" key="10">
    <source>
        <dbReference type="Pfam" id="PF01379"/>
    </source>
</evidence>
<sequence length="308" mass="34221">MKKIRIGTRQSPLALWQANKIASILGAKGHETEIVAITSEGDDNLKQPIYSLGLTGVFTRSLDIALLNDKVDIAVHSLKDVPTVLPETLQLVAYPERASSADILVYKSEDIFEKEHRVIATGSLRRKAFWNHKYPTDTIVDLRGNVQLRLKKLQDNDEWDGAIFAFAGLDRSEILEELNSKGLHYKVIDWMLAAPSQGILGVVAKEGFDLSDINNPECELFATVERQFLNVLEGGCTAPIGALVEKIDDENYSFKGAILSIDGKEMITIERQFKANEYPTKGKEFAEECIAQGAAKMIEEIKKEIGSK</sequence>
<protein>
    <recommendedName>
        <fullName evidence="9">Hydroxymethylbilane synthase</fullName>
        <ecNumber evidence="9">2.5.1.61</ecNumber>
    </recommendedName>
</protein>
<evidence type="ECO:0000256" key="1">
    <source>
        <dbReference type="ARBA" id="ARBA00001916"/>
    </source>
</evidence>
<comment type="catalytic activity">
    <reaction evidence="8">
        <text>4 porphobilinogen + H2O = hydroxymethylbilane + 4 NH4(+)</text>
        <dbReference type="Rhea" id="RHEA:13185"/>
        <dbReference type="ChEBI" id="CHEBI:15377"/>
        <dbReference type="ChEBI" id="CHEBI:28938"/>
        <dbReference type="ChEBI" id="CHEBI:57845"/>
        <dbReference type="ChEBI" id="CHEBI:58126"/>
        <dbReference type="EC" id="2.5.1.61"/>
    </reaction>
</comment>
<evidence type="ECO:0000256" key="2">
    <source>
        <dbReference type="ARBA" id="ARBA00002869"/>
    </source>
</evidence>
<dbReference type="Pfam" id="PF03900">
    <property type="entry name" value="Porphobil_deamC"/>
    <property type="match status" value="1"/>
</dbReference>
<dbReference type="NCBIfam" id="TIGR00212">
    <property type="entry name" value="hemC"/>
    <property type="match status" value="1"/>
</dbReference>
<dbReference type="Gene3D" id="3.30.160.40">
    <property type="entry name" value="Porphobilinogen deaminase, C-terminal domain"/>
    <property type="match status" value="1"/>
</dbReference>
<feature type="domain" description="Porphobilinogen deaminase N-terminal" evidence="10">
    <location>
        <begin position="4"/>
        <end position="206"/>
    </location>
</feature>
<evidence type="ECO:0000256" key="4">
    <source>
        <dbReference type="ARBA" id="ARBA00005638"/>
    </source>
</evidence>
<evidence type="ECO:0000259" key="11">
    <source>
        <dbReference type="Pfam" id="PF03900"/>
    </source>
</evidence>
<dbReference type="EC" id="2.5.1.61" evidence="9"/>
<keyword evidence="6" id="KW-0808">Transferase</keyword>
<evidence type="ECO:0000256" key="6">
    <source>
        <dbReference type="ARBA" id="ARBA00022679"/>
    </source>
</evidence>
<dbReference type="PROSITE" id="PS00533">
    <property type="entry name" value="PORPHOBILINOGEN_DEAM"/>
    <property type="match status" value="1"/>
</dbReference>
<dbReference type="InterPro" id="IPR022417">
    <property type="entry name" value="Porphobilin_deaminase_N"/>
</dbReference>
<reference evidence="13" key="1">
    <citation type="submission" date="2016-10" db="EMBL/GenBank/DDBJ databases">
        <authorList>
            <person name="Varghese N."/>
            <person name="Submissions S."/>
        </authorList>
    </citation>
    <scope>NUCLEOTIDE SEQUENCE [LARGE SCALE GENOMIC DNA]</scope>
    <source>
        <strain evidence="13">XJ109</strain>
    </source>
</reference>
<dbReference type="InterPro" id="IPR000860">
    <property type="entry name" value="HemC"/>
</dbReference>
<dbReference type="Pfam" id="PF01379">
    <property type="entry name" value="Porphobil_deam"/>
    <property type="match status" value="1"/>
</dbReference>
<evidence type="ECO:0000256" key="7">
    <source>
        <dbReference type="ARBA" id="ARBA00023244"/>
    </source>
</evidence>
<dbReference type="Proteomes" id="UP000199149">
    <property type="component" value="Unassembled WGS sequence"/>
</dbReference>
<dbReference type="InterPro" id="IPR022419">
    <property type="entry name" value="Porphobilin_deaminase_cofac_BS"/>
</dbReference>
<dbReference type="PIRSF" id="PIRSF001438">
    <property type="entry name" value="4pyrrol_synth_OHMeBilane_synth"/>
    <property type="match status" value="1"/>
</dbReference>
<dbReference type="PRINTS" id="PR00151">
    <property type="entry name" value="PORPHBDMNASE"/>
</dbReference>
<dbReference type="GO" id="GO:0004418">
    <property type="term" value="F:hydroxymethylbilane synthase activity"/>
    <property type="evidence" value="ECO:0007669"/>
    <property type="project" value="UniProtKB-UniRule"/>
</dbReference>
<evidence type="ECO:0000256" key="9">
    <source>
        <dbReference type="NCBIfam" id="TIGR00212"/>
    </source>
</evidence>
<dbReference type="GO" id="GO:0005737">
    <property type="term" value="C:cytoplasm"/>
    <property type="evidence" value="ECO:0007669"/>
    <property type="project" value="UniProtKB-UniRule"/>
</dbReference>
<dbReference type="InterPro" id="IPR022418">
    <property type="entry name" value="Porphobilinogen_deaminase_C"/>
</dbReference>
<comment type="function">
    <text evidence="2">Tetrapolymerization of the monopyrrole PBG into the hydroxymethylbilane pre-uroporphyrinogen in several discrete steps.</text>
</comment>
<evidence type="ECO:0000313" key="12">
    <source>
        <dbReference type="EMBL" id="SFM77006.1"/>
    </source>
</evidence>
<evidence type="ECO:0000256" key="8">
    <source>
        <dbReference type="ARBA" id="ARBA00048169"/>
    </source>
</evidence>
<comment type="pathway">
    <text evidence="3">Porphyrin-containing compound metabolism; protoporphyrin-IX biosynthesis; coproporphyrinogen-III from 5-aminolevulinate: step 2/4.</text>
</comment>
<dbReference type="PANTHER" id="PTHR11557:SF0">
    <property type="entry name" value="PORPHOBILINOGEN DEAMINASE"/>
    <property type="match status" value="1"/>
</dbReference>
<feature type="domain" description="Porphobilinogen deaminase C-terminal" evidence="11">
    <location>
        <begin position="222"/>
        <end position="288"/>
    </location>
</feature>
<gene>
    <name evidence="12" type="ORF">SAMN05421738_102234</name>
</gene>
<dbReference type="GO" id="GO:0006783">
    <property type="term" value="P:heme biosynthetic process"/>
    <property type="evidence" value="ECO:0007669"/>
    <property type="project" value="TreeGrafter"/>
</dbReference>
<organism evidence="12 13">
    <name type="scientific">Algoriella xinjiangensis</name>
    <dbReference type="NCBI Taxonomy" id="684065"/>
    <lineage>
        <taxon>Bacteria</taxon>
        <taxon>Pseudomonadati</taxon>
        <taxon>Bacteroidota</taxon>
        <taxon>Flavobacteriia</taxon>
        <taxon>Flavobacteriales</taxon>
        <taxon>Weeksellaceae</taxon>
        <taxon>Algoriella</taxon>
    </lineage>
</organism>
<keyword evidence="7" id="KW-0627">Porphyrin biosynthesis</keyword>
<comment type="subunit">
    <text evidence="5">Monomer.</text>
</comment>
<evidence type="ECO:0000313" key="13">
    <source>
        <dbReference type="Proteomes" id="UP000199149"/>
    </source>
</evidence>
<comment type="similarity">
    <text evidence="4">Belongs to the HMBS family.</text>
</comment>
<dbReference type="EMBL" id="FOUZ01000002">
    <property type="protein sequence ID" value="SFM77006.1"/>
    <property type="molecule type" value="Genomic_DNA"/>
</dbReference>
<dbReference type="RefSeq" id="WP_092906303.1">
    <property type="nucleotide sequence ID" value="NZ_FOUZ01000002.1"/>
</dbReference>